<dbReference type="Proteomes" id="UP000289775">
    <property type="component" value="Unassembled WGS sequence"/>
</dbReference>
<feature type="domain" description="ATP-cone" evidence="4">
    <location>
        <begin position="1"/>
        <end position="82"/>
    </location>
</feature>
<evidence type="ECO:0000256" key="3">
    <source>
        <dbReference type="PROSITE-ProRule" id="PRU00492"/>
    </source>
</evidence>
<organism evidence="5 6">
    <name type="scientific">Flavobacterium beibuense</name>
    <dbReference type="NCBI Taxonomy" id="657326"/>
    <lineage>
        <taxon>Bacteria</taxon>
        <taxon>Pseudomonadati</taxon>
        <taxon>Bacteroidota</taxon>
        <taxon>Flavobacteriia</taxon>
        <taxon>Flavobacteriales</taxon>
        <taxon>Flavobacteriaceae</taxon>
        <taxon>Flavobacterium</taxon>
    </lineage>
</organism>
<dbReference type="GO" id="GO:0009307">
    <property type="term" value="P:DNA restriction-modification system"/>
    <property type="evidence" value="ECO:0007669"/>
    <property type="project" value="InterPro"/>
</dbReference>
<proteinExistence type="predicted"/>
<keyword evidence="6" id="KW-1185">Reference proteome</keyword>
<dbReference type="PROSITE" id="PS51161">
    <property type="entry name" value="ATP_CONE"/>
    <property type="match status" value="1"/>
</dbReference>
<dbReference type="AlphaFoldDB" id="A0A444WAY7"/>
<evidence type="ECO:0000256" key="2">
    <source>
        <dbReference type="ARBA" id="ARBA00022840"/>
    </source>
</evidence>
<dbReference type="InterPro" id="IPR007560">
    <property type="entry name" value="Restrct_endonuc_IV_Mrr"/>
</dbReference>
<evidence type="ECO:0000256" key="1">
    <source>
        <dbReference type="ARBA" id="ARBA00022741"/>
    </source>
</evidence>
<dbReference type="GO" id="GO:0004519">
    <property type="term" value="F:endonuclease activity"/>
    <property type="evidence" value="ECO:0007669"/>
    <property type="project" value="InterPro"/>
</dbReference>
<keyword evidence="1 3" id="KW-0547">Nucleotide-binding</keyword>
<dbReference type="GO" id="GO:0005524">
    <property type="term" value="F:ATP binding"/>
    <property type="evidence" value="ECO:0007669"/>
    <property type="project" value="UniProtKB-UniRule"/>
</dbReference>
<gene>
    <name evidence="5" type="ORF">NU09_2077</name>
</gene>
<dbReference type="OrthoDB" id="320396at2"/>
<dbReference type="RefSeq" id="WP_129751192.1">
    <property type="nucleotide sequence ID" value="NZ_JUIW01000006.1"/>
</dbReference>
<protein>
    <submittedName>
        <fullName evidence="5">ATP-cone domain protein</fullName>
    </submittedName>
</protein>
<dbReference type="GO" id="GO:0003677">
    <property type="term" value="F:DNA binding"/>
    <property type="evidence" value="ECO:0007669"/>
    <property type="project" value="InterPro"/>
</dbReference>
<dbReference type="Pfam" id="PF03477">
    <property type="entry name" value="ATP-cone"/>
    <property type="match status" value="1"/>
</dbReference>
<evidence type="ECO:0000313" key="6">
    <source>
        <dbReference type="Proteomes" id="UP000289775"/>
    </source>
</evidence>
<dbReference type="SUPFAM" id="SSF52980">
    <property type="entry name" value="Restriction endonuclease-like"/>
    <property type="match status" value="1"/>
</dbReference>
<dbReference type="Pfam" id="PF04471">
    <property type="entry name" value="Mrr_cat"/>
    <property type="match status" value="1"/>
</dbReference>
<keyword evidence="2 3" id="KW-0067">ATP-binding</keyword>
<dbReference type="InterPro" id="IPR011856">
    <property type="entry name" value="tRNA_endonuc-like_dom_sf"/>
</dbReference>
<accession>A0A444WAY7</accession>
<name>A0A444WAY7_9FLAO</name>
<dbReference type="InterPro" id="IPR011335">
    <property type="entry name" value="Restrct_endonuc-II-like"/>
</dbReference>
<dbReference type="InterPro" id="IPR005144">
    <property type="entry name" value="ATP-cone_dom"/>
</dbReference>
<evidence type="ECO:0000313" key="5">
    <source>
        <dbReference type="EMBL" id="RYJ42978.1"/>
    </source>
</evidence>
<dbReference type="Pfam" id="PF22357">
    <property type="entry name" value="AF1548-like_C"/>
    <property type="match status" value="1"/>
</dbReference>
<dbReference type="InterPro" id="IPR054374">
    <property type="entry name" value="AF1548-like_C"/>
</dbReference>
<dbReference type="Gene3D" id="3.40.1350.10">
    <property type="match status" value="1"/>
</dbReference>
<dbReference type="EMBL" id="JUIW01000006">
    <property type="protein sequence ID" value="RYJ42978.1"/>
    <property type="molecule type" value="Genomic_DNA"/>
</dbReference>
<reference evidence="5 6" key="1">
    <citation type="submission" date="2014-12" db="EMBL/GenBank/DDBJ databases">
        <title>Genome sequence of Flavobacterium beibuense RSKm HC5.</title>
        <authorList>
            <person name="Kim J.F."/>
            <person name="Song J.Y."/>
            <person name="Kwak M.-J."/>
            <person name="Lee S.-W."/>
        </authorList>
    </citation>
    <scope>NUCLEOTIDE SEQUENCE [LARGE SCALE GENOMIC DNA]</scope>
    <source>
        <strain evidence="5 6">RSKm HC5</strain>
    </source>
</reference>
<comment type="caution">
    <text evidence="5">The sequence shown here is derived from an EMBL/GenBank/DDBJ whole genome shotgun (WGS) entry which is preliminary data.</text>
</comment>
<sequence length="276" mass="31212">MKVVKNSGHIVDFDRNKLKRSLEKSGADTATVKSVLNKIEKSLYHGISTRQIYKQAFSLLKKEANAHAARYNLRTALRQLGPAGFFFEKFISRLYSFEGFETKTNLTLKGKCVSHEIDVCIKKDSTIAIVECKFHSNQNTHSDVKVPMYILSRFNDVKAVTQPVFSDADTINKCIIVTNNRFTSDAITFANCSGLELLSWNYPPEDNIKTKIDNNFLFPVTCLTTLSMAEKEKLLILDIILVNELINNSDSLEKLGISNNRVKNILKEASELCNYL</sequence>
<evidence type="ECO:0000259" key="4">
    <source>
        <dbReference type="PROSITE" id="PS51161"/>
    </source>
</evidence>